<name>A0A1I5DZZ6_9RHOB</name>
<keyword evidence="6 9" id="KW-0812">Transmembrane</keyword>
<comment type="pathway">
    <text evidence="2 9">Cofactor biosynthesis; adenosylcobalamin biosynthesis.</text>
</comment>
<evidence type="ECO:0000256" key="9">
    <source>
        <dbReference type="HAMAP-Rule" id="MF_00024"/>
    </source>
</evidence>
<sequence length="300" mass="32114">MTLVLAMLLDAALGEPRWLWDRVPHPAVLMGRAVGWCDARLNQGPARRRRGIITMILLGLGALALGTLLEELGPVVEVLVAAILLAQRSLVDHVAAVGDALRVSRGDARRAVAQIVGRDTAAMEPSDVARGAIESAAENLSDGVIAPAFWFLIAGLPGILLYKITNTADSMIGYRTNKYHDFGWAAARFDDLLNLIPARLTAMLIVASHAIWYAWPAIVAEAPRHRSPNAGWPEAAMARALGVALAGPRTYHGVLTDFPYVNGTGHKDIGAPEVDAACRALWRVWAGALGLAILLALVFH</sequence>
<evidence type="ECO:0000256" key="7">
    <source>
        <dbReference type="ARBA" id="ARBA00022989"/>
    </source>
</evidence>
<dbReference type="GO" id="GO:0009236">
    <property type="term" value="P:cobalamin biosynthetic process"/>
    <property type="evidence" value="ECO:0007669"/>
    <property type="project" value="UniProtKB-UniRule"/>
</dbReference>
<keyword evidence="7 9" id="KW-1133">Transmembrane helix</keyword>
<evidence type="ECO:0000256" key="4">
    <source>
        <dbReference type="ARBA" id="ARBA00022475"/>
    </source>
</evidence>
<evidence type="ECO:0000256" key="5">
    <source>
        <dbReference type="ARBA" id="ARBA00022573"/>
    </source>
</evidence>
<evidence type="ECO:0000256" key="2">
    <source>
        <dbReference type="ARBA" id="ARBA00004953"/>
    </source>
</evidence>
<keyword evidence="4 9" id="KW-1003">Cell membrane</keyword>
<accession>A0A1I5DZZ6</accession>
<evidence type="ECO:0000256" key="6">
    <source>
        <dbReference type="ARBA" id="ARBA00022692"/>
    </source>
</evidence>
<proteinExistence type="inferred from homology"/>
<protein>
    <recommendedName>
        <fullName evidence="9">Cobalamin biosynthesis protein CobD</fullName>
    </recommendedName>
</protein>
<evidence type="ECO:0000256" key="8">
    <source>
        <dbReference type="ARBA" id="ARBA00023136"/>
    </source>
</evidence>
<comment type="subcellular location">
    <subcellularLocation>
        <location evidence="1 9">Cell membrane</location>
        <topology evidence="1 9">Multi-pass membrane protein</topology>
    </subcellularLocation>
</comment>
<dbReference type="STRING" id="1005928.SAMN04487859_11422"/>
<reference evidence="11" key="1">
    <citation type="submission" date="2016-10" db="EMBL/GenBank/DDBJ databases">
        <authorList>
            <person name="Varghese N."/>
            <person name="Submissions S."/>
        </authorList>
    </citation>
    <scope>NUCLEOTIDE SEQUENCE [LARGE SCALE GENOMIC DNA]</scope>
    <source>
        <strain evidence="11">DSM 28463</strain>
    </source>
</reference>
<dbReference type="GO" id="GO:0005886">
    <property type="term" value="C:plasma membrane"/>
    <property type="evidence" value="ECO:0007669"/>
    <property type="project" value="UniProtKB-SubCell"/>
</dbReference>
<feature type="transmembrane region" description="Helical" evidence="9">
    <location>
        <begin position="51"/>
        <end position="69"/>
    </location>
</feature>
<evidence type="ECO:0000256" key="3">
    <source>
        <dbReference type="ARBA" id="ARBA00006263"/>
    </source>
</evidence>
<dbReference type="UniPathway" id="UPA00148"/>
<comment type="function">
    <text evidence="9">Converts cobyric acid to cobinamide by the addition of aminopropanol on the F carboxylic group.</text>
</comment>
<dbReference type="InterPro" id="IPR004485">
    <property type="entry name" value="Cobalamin_biosynth_CobD/CbiB"/>
</dbReference>
<gene>
    <name evidence="9" type="primary">cobD</name>
    <name evidence="10" type="ORF">SAMN04487859_11422</name>
</gene>
<dbReference type="Pfam" id="PF03186">
    <property type="entry name" value="CobD_Cbib"/>
    <property type="match status" value="1"/>
</dbReference>
<dbReference type="NCBIfam" id="TIGR00380">
    <property type="entry name" value="cobal_cbiB"/>
    <property type="match status" value="1"/>
</dbReference>
<dbReference type="RefSeq" id="WP_092839511.1">
    <property type="nucleotide sequence ID" value="NZ_FOVP01000014.1"/>
</dbReference>
<dbReference type="OrthoDB" id="9811967at2"/>
<dbReference type="EMBL" id="FOVP01000014">
    <property type="protein sequence ID" value="SFO04650.1"/>
    <property type="molecule type" value="Genomic_DNA"/>
</dbReference>
<dbReference type="HAMAP" id="MF_00024">
    <property type="entry name" value="CobD_CbiB"/>
    <property type="match status" value="1"/>
</dbReference>
<dbReference type="Proteomes" id="UP000198599">
    <property type="component" value="Unassembled WGS sequence"/>
</dbReference>
<keyword evidence="5 9" id="KW-0169">Cobalamin biosynthesis</keyword>
<dbReference type="PANTHER" id="PTHR34308">
    <property type="entry name" value="COBALAMIN BIOSYNTHESIS PROTEIN CBIB"/>
    <property type="match status" value="1"/>
</dbReference>
<dbReference type="AlphaFoldDB" id="A0A1I5DZZ6"/>
<keyword evidence="11" id="KW-1185">Reference proteome</keyword>
<evidence type="ECO:0000313" key="11">
    <source>
        <dbReference type="Proteomes" id="UP000198599"/>
    </source>
</evidence>
<evidence type="ECO:0000313" key="10">
    <source>
        <dbReference type="EMBL" id="SFO04650.1"/>
    </source>
</evidence>
<keyword evidence="8 9" id="KW-0472">Membrane</keyword>
<dbReference type="PANTHER" id="PTHR34308:SF1">
    <property type="entry name" value="COBALAMIN BIOSYNTHESIS PROTEIN CBIB"/>
    <property type="match status" value="1"/>
</dbReference>
<organism evidence="10 11">
    <name type="scientific">Roseovarius lutimaris</name>
    <dbReference type="NCBI Taxonomy" id="1005928"/>
    <lineage>
        <taxon>Bacteria</taxon>
        <taxon>Pseudomonadati</taxon>
        <taxon>Pseudomonadota</taxon>
        <taxon>Alphaproteobacteria</taxon>
        <taxon>Rhodobacterales</taxon>
        <taxon>Roseobacteraceae</taxon>
        <taxon>Roseovarius</taxon>
    </lineage>
</organism>
<evidence type="ECO:0000256" key="1">
    <source>
        <dbReference type="ARBA" id="ARBA00004651"/>
    </source>
</evidence>
<feature type="transmembrane region" description="Helical" evidence="9">
    <location>
        <begin position="144"/>
        <end position="162"/>
    </location>
</feature>
<comment type="similarity">
    <text evidence="3 9">Belongs to the CobD/CbiB family.</text>
</comment>
<comment type="caution">
    <text evidence="9">Lacks conserved residue(s) required for the propagation of feature annotation.</text>
</comment>
<dbReference type="GO" id="GO:0015420">
    <property type="term" value="F:ABC-type vitamin B12 transporter activity"/>
    <property type="evidence" value="ECO:0007669"/>
    <property type="project" value="UniProtKB-UniRule"/>
</dbReference>
<dbReference type="GO" id="GO:0048472">
    <property type="term" value="F:threonine-phosphate decarboxylase activity"/>
    <property type="evidence" value="ECO:0007669"/>
    <property type="project" value="InterPro"/>
</dbReference>
<feature type="transmembrane region" description="Helical" evidence="9">
    <location>
        <begin position="280"/>
        <end position="299"/>
    </location>
</feature>